<protein>
    <submittedName>
        <fullName evidence="1">Uncharacterized protein</fullName>
    </submittedName>
</protein>
<sequence length="344" mass="40096">MQFISGRVVDSACDVHDDAQGNSIWKVCIELREGNIDLIAKILSKSLLVLVFDEFNLHAWLKSWKHFQRPYELVAFTLSRRRLSNHGYSPNPFVLKKFNTSRFDDSAVPDFRKSCIPSPLTGDEKVILDFGAEEYFYAFNVFVPPFDRPVEHYDAFELGSGTFLHHVKNLVIRFGDRYNYLQPWCDVVSPEWHQELPDAHGNLWTPRLGPDICSNGTVVDWILSFAWHHGYLQPVETIEIEGAVQPWVKEKWEEIFRRHREENGFVHEVDIGAITDLALEDEQPWMHYPPMCDCKHQCHRLSRGLPEKKAQSEMTGDDNWEIQVDQDGEHTWMDDSADDYSTIW</sequence>
<dbReference type="OrthoDB" id="3797798at2759"/>
<comment type="caution">
    <text evidence="1">The sequence shown here is derived from an EMBL/GenBank/DDBJ whole genome shotgun (WGS) entry which is preliminary data.</text>
</comment>
<gene>
    <name evidence="1" type="ORF">B0J11DRAFT_426061</name>
</gene>
<evidence type="ECO:0000313" key="1">
    <source>
        <dbReference type="EMBL" id="KAH7135198.1"/>
    </source>
</evidence>
<organism evidence="1 2">
    <name type="scientific">Dendryphion nanum</name>
    <dbReference type="NCBI Taxonomy" id="256645"/>
    <lineage>
        <taxon>Eukaryota</taxon>
        <taxon>Fungi</taxon>
        <taxon>Dikarya</taxon>
        <taxon>Ascomycota</taxon>
        <taxon>Pezizomycotina</taxon>
        <taxon>Dothideomycetes</taxon>
        <taxon>Pleosporomycetidae</taxon>
        <taxon>Pleosporales</taxon>
        <taxon>Torulaceae</taxon>
        <taxon>Dendryphion</taxon>
    </lineage>
</organism>
<evidence type="ECO:0000313" key="2">
    <source>
        <dbReference type="Proteomes" id="UP000700596"/>
    </source>
</evidence>
<keyword evidence="2" id="KW-1185">Reference proteome</keyword>
<dbReference type="Proteomes" id="UP000700596">
    <property type="component" value="Unassembled WGS sequence"/>
</dbReference>
<dbReference type="EMBL" id="JAGMWT010000002">
    <property type="protein sequence ID" value="KAH7135198.1"/>
    <property type="molecule type" value="Genomic_DNA"/>
</dbReference>
<accession>A0A9P9ITU9</accession>
<reference evidence="1" key="1">
    <citation type="journal article" date="2021" name="Nat. Commun.">
        <title>Genetic determinants of endophytism in the Arabidopsis root mycobiome.</title>
        <authorList>
            <person name="Mesny F."/>
            <person name="Miyauchi S."/>
            <person name="Thiergart T."/>
            <person name="Pickel B."/>
            <person name="Atanasova L."/>
            <person name="Karlsson M."/>
            <person name="Huettel B."/>
            <person name="Barry K.W."/>
            <person name="Haridas S."/>
            <person name="Chen C."/>
            <person name="Bauer D."/>
            <person name="Andreopoulos W."/>
            <person name="Pangilinan J."/>
            <person name="LaButti K."/>
            <person name="Riley R."/>
            <person name="Lipzen A."/>
            <person name="Clum A."/>
            <person name="Drula E."/>
            <person name="Henrissat B."/>
            <person name="Kohler A."/>
            <person name="Grigoriev I.V."/>
            <person name="Martin F.M."/>
            <person name="Hacquard S."/>
        </authorList>
    </citation>
    <scope>NUCLEOTIDE SEQUENCE</scope>
    <source>
        <strain evidence="1">MPI-CAGE-CH-0243</strain>
    </source>
</reference>
<proteinExistence type="predicted"/>
<dbReference type="AlphaFoldDB" id="A0A9P9ITU9"/>
<name>A0A9P9ITU9_9PLEO</name>